<reference evidence="4 5" key="1">
    <citation type="journal article" date="2023" name="J. Hered.">
        <title>Chromosome-level genome of the wood stork (Mycteria americana) provides insight into avian chromosome evolution.</title>
        <authorList>
            <person name="Flamio R. Jr."/>
            <person name="Ramstad K.M."/>
        </authorList>
    </citation>
    <scope>NUCLEOTIDE SEQUENCE [LARGE SCALE GENOMIC DNA]</scope>
    <source>
        <strain evidence="4">JAX WOST 10</strain>
    </source>
</reference>
<feature type="domain" description="Ig-like" evidence="3">
    <location>
        <begin position="216"/>
        <end position="327"/>
    </location>
</feature>
<feature type="region of interest" description="Disordered" evidence="1">
    <location>
        <begin position="842"/>
        <end position="861"/>
    </location>
</feature>
<dbReference type="SMART" id="SM00408">
    <property type="entry name" value="IGc2"/>
    <property type="match status" value="8"/>
</dbReference>
<feature type="domain" description="Ig-like" evidence="3">
    <location>
        <begin position="126"/>
        <end position="205"/>
    </location>
</feature>
<evidence type="ECO:0000256" key="1">
    <source>
        <dbReference type="SAM" id="MobiDB-lite"/>
    </source>
</evidence>
<feature type="signal peptide" evidence="2">
    <location>
        <begin position="1"/>
        <end position="21"/>
    </location>
</feature>
<dbReference type="PANTHER" id="PTHR23267">
    <property type="entry name" value="IMMUNOGLOBULIN LIGHT CHAIN"/>
    <property type="match status" value="1"/>
</dbReference>
<feature type="domain" description="Ig-like" evidence="3">
    <location>
        <begin position="758"/>
        <end position="889"/>
    </location>
</feature>
<keyword evidence="2" id="KW-0732">Signal</keyword>
<organism evidence="4 5">
    <name type="scientific">Mycteria americana</name>
    <name type="common">Wood stork</name>
    <dbReference type="NCBI Taxonomy" id="33587"/>
    <lineage>
        <taxon>Eukaryota</taxon>
        <taxon>Metazoa</taxon>
        <taxon>Chordata</taxon>
        <taxon>Craniata</taxon>
        <taxon>Vertebrata</taxon>
        <taxon>Euteleostomi</taxon>
        <taxon>Archelosauria</taxon>
        <taxon>Archosauria</taxon>
        <taxon>Dinosauria</taxon>
        <taxon>Saurischia</taxon>
        <taxon>Theropoda</taxon>
        <taxon>Coelurosauria</taxon>
        <taxon>Aves</taxon>
        <taxon>Neognathae</taxon>
        <taxon>Neoaves</taxon>
        <taxon>Aequornithes</taxon>
        <taxon>Ciconiiformes</taxon>
        <taxon>Ciconiidae</taxon>
        <taxon>Mycteria</taxon>
    </lineage>
</organism>
<evidence type="ECO:0000259" key="3">
    <source>
        <dbReference type="PROSITE" id="PS50835"/>
    </source>
</evidence>
<feature type="domain" description="Ig-like" evidence="3">
    <location>
        <begin position="5"/>
        <end position="124"/>
    </location>
</feature>
<evidence type="ECO:0000313" key="5">
    <source>
        <dbReference type="Proteomes" id="UP001333110"/>
    </source>
</evidence>
<dbReference type="EMBL" id="JAUNZN010000013">
    <property type="protein sequence ID" value="KAK4812932.1"/>
    <property type="molecule type" value="Genomic_DNA"/>
</dbReference>
<feature type="domain" description="Ig-like" evidence="3">
    <location>
        <begin position="516"/>
        <end position="618"/>
    </location>
</feature>
<dbReference type="InterPro" id="IPR007110">
    <property type="entry name" value="Ig-like_dom"/>
</dbReference>
<comment type="caution">
    <text evidence="4">The sequence shown here is derived from an EMBL/GenBank/DDBJ whole genome shotgun (WGS) entry which is preliminary data.</text>
</comment>
<feature type="domain" description="Ig-like" evidence="3">
    <location>
        <begin position="631"/>
        <end position="755"/>
    </location>
</feature>
<keyword evidence="5" id="KW-1185">Reference proteome</keyword>
<feature type="domain" description="Ig-like" evidence="3">
    <location>
        <begin position="338"/>
        <end position="408"/>
    </location>
</feature>
<dbReference type="AlphaFoldDB" id="A0AAN7NCJ7"/>
<proteinExistence type="predicted"/>
<dbReference type="InterPro" id="IPR003599">
    <property type="entry name" value="Ig_sub"/>
</dbReference>
<name>A0AAN7NCJ7_MYCAM</name>
<dbReference type="SUPFAM" id="SSF48726">
    <property type="entry name" value="Immunoglobulin"/>
    <property type="match status" value="8"/>
</dbReference>
<dbReference type="SMART" id="SM00406">
    <property type="entry name" value="IGv"/>
    <property type="match status" value="8"/>
</dbReference>
<dbReference type="InterPro" id="IPR013106">
    <property type="entry name" value="Ig_V-set"/>
</dbReference>
<feature type="chain" id="PRO_5042882680" description="Ig-like domain-containing protein" evidence="2">
    <location>
        <begin position="22"/>
        <end position="897"/>
    </location>
</feature>
<dbReference type="Proteomes" id="UP001333110">
    <property type="component" value="Unassembled WGS sequence"/>
</dbReference>
<gene>
    <name evidence="4" type="ORF">QYF61_001047</name>
</gene>
<dbReference type="PROSITE" id="PS50835">
    <property type="entry name" value="IG_LIKE"/>
    <property type="match status" value="8"/>
</dbReference>
<dbReference type="SMART" id="SM00409">
    <property type="entry name" value="IG"/>
    <property type="match status" value="8"/>
</dbReference>
<dbReference type="InterPro" id="IPR003598">
    <property type="entry name" value="Ig_sub2"/>
</dbReference>
<protein>
    <recommendedName>
        <fullName evidence="3">Ig-like domain-containing protein</fullName>
    </recommendedName>
</protein>
<feature type="compositionally biased region" description="Low complexity" evidence="1">
    <location>
        <begin position="848"/>
        <end position="861"/>
    </location>
</feature>
<dbReference type="InterPro" id="IPR013783">
    <property type="entry name" value="Ig-like_fold"/>
</dbReference>
<feature type="domain" description="Ig-like" evidence="3">
    <location>
        <begin position="425"/>
        <end position="511"/>
    </location>
</feature>
<dbReference type="InterPro" id="IPR050150">
    <property type="entry name" value="IgV_Light_Chain"/>
</dbReference>
<dbReference type="Gene3D" id="2.60.40.10">
    <property type="entry name" value="Immunoglobulins"/>
    <property type="match status" value="9"/>
</dbReference>
<evidence type="ECO:0000313" key="4">
    <source>
        <dbReference type="EMBL" id="KAK4812932.1"/>
    </source>
</evidence>
<evidence type="ECO:0000256" key="2">
    <source>
        <dbReference type="SAM" id="SignalP"/>
    </source>
</evidence>
<dbReference type="Pfam" id="PF07686">
    <property type="entry name" value="V-set"/>
    <property type="match status" value="8"/>
</dbReference>
<dbReference type="InterPro" id="IPR036179">
    <property type="entry name" value="Ig-like_dom_sf"/>
</dbReference>
<sequence length="897" mass="91284">MAWAPLLLAVLAHGSGSLVQAALTQPPSVSANPGQTVTITCSGVSSSSSYAGWYQQKVPGSAPVTVIYESSKRPSGIPSQFSGSLSGSTATLTINGVQAEDEAVYYCGSRDSSNAGSLVQAALTQPPSVSANPGQTVTITCSGGSSSYYGWHQQRVPGSAPVTVIYANDKRPSGIPSRFSGSQSGSTGTLTISGVQAEDEADYYCGSQDSSADQHPGSLVQAALTQPPSVSANLGQTVTITCSGVSSSSCAYAGWYQQKVPGSAPVTVIYNNDKRPSGIPSRFSGSLSGSTATLTINGVQAEDEAVYYCGGLDSSSSYGSLVQAALTQPPSVSANPEQTVTITCSGSSGSYYGWFQQKVPGSGPVTVIYDNTNRPSGIPSRFSGSTSGSTATLTISGVQAEDEAVYYCGSYDGSSAGHGHGSLVQAALTQPPSVSANPEQTVTITCSGLSSSSYAGWYQQKTPGSGPVTVIYYNDKRPSGIPSRFSGSLSGSTGTLTISGVQAEDEAVYYCGSLVQAAVTQPPSVSANPGQTVTITCSGSSSAYYGRYKQKPGSAPVTVIYSSNKRPSGIPSRFSGSVSGTTGTLTISGVQAEDEAVYYCGSWDSSSDAVVVTERDVKVGYRGVKTGGFLPFSFMAEQGCGAGAGSLVQAALTQPPSVSANPGQTVTITCSGGSSSYSVGWFQQKVPGSGPVTVIYDNTKRPSGIPSCFSGSTSGSTGTLTINGVQAEDEADYYCGSQDSSADQHPGSLVQAALTQPPSVSANPGQTVTITCSGVSSSSYDYVGSLVQAALTQPPSVSANPGQTVKITCSGVSSSSSDGVGWYQQKTPGSAPVTVIYQNSKRPSGIPSRFSGSKSGSTGTLTISGVQAKDEAVYYCGSEDSSSADLMVTPSHRQVRP</sequence>
<accession>A0AAN7NCJ7</accession>